<name>A0A7C0Y3R8_DESA2</name>
<organism evidence="2">
    <name type="scientific">Desulfofervidus auxilii</name>
    <dbReference type="NCBI Taxonomy" id="1621989"/>
    <lineage>
        <taxon>Bacteria</taxon>
        <taxon>Pseudomonadati</taxon>
        <taxon>Thermodesulfobacteriota</taxon>
        <taxon>Candidatus Desulfofervidia</taxon>
        <taxon>Candidatus Desulfofervidales</taxon>
        <taxon>Candidatus Desulfofervidaceae</taxon>
        <taxon>Candidatus Desulfofervidus</taxon>
    </lineage>
</organism>
<dbReference type="Proteomes" id="UP000886289">
    <property type="component" value="Unassembled WGS sequence"/>
</dbReference>
<reference evidence="2" key="1">
    <citation type="journal article" date="2020" name="mSystems">
        <title>Genome- and Community-Level Interaction Insights into Carbon Utilization and Element Cycling Functions of Hydrothermarchaeota in Hydrothermal Sediment.</title>
        <authorList>
            <person name="Zhou Z."/>
            <person name="Liu Y."/>
            <person name="Xu W."/>
            <person name="Pan J."/>
            <person name="Luo Z.H."/>
            <person name="Li M."/>
        </authorList>
    </citation>
    <scope>NUCLEOTIDE SEQUENCE [LARGE SCALE GENOMIC DNA]</scope>
    <source>
        <strain evidence="2">HyVt-233</strain>
    </source>
</reference>
<gene>
    <name evidence="2" type="ORF">ENG63_08830</name>
</gene>
<evidence type="ECO:0000256" key="1">
    <source>
        <dbReference type="SAM" id="SignalP"/>
    </source>
</evidence>
<feature type="signal peptide" evidence="1">
    <location>
        <begin position="1"/>
        <end position="19"/>
    </location>
</feature>
<dbReference type="PROSITE" id="PS51257">
    <property type="entry name" value="PROKAR_LIPOPROTEIN"/>
    <property type="match status" value="1"/>
</dbReference>
<protein>
    <recommendedName>
        <fullName evidence="3">Lipoprotein</fullName>
    </recommendedName>
</protein>
<feature type="chain" id="PRO_5028092391" description="Lipoprotein" evidence="1">
    <location>
        <begin position="20"/>
        <end position="803"/>
    </location>
</feature>
<proteinExistence type="predicted"/>
<sequence length="803" mass="89394">MRKKVLGLLVLVFFPLLLAACGGESSSGGSSSSSTTGTVSALKVAEKVSVVDAKESTSSGIVSKIKPLKIGITKLSPSDLPSNSDYFKDETFVYVEERSIDAFNIVNEILCALAQTKYDEMLNKGTYKAQIDINQCSTNNDDVSNAGQQSLNQTSGSTMPDYEMWIVNSSRADNNSPQIVKAWIHEESDGAEPEKMIFVKMTITEGVSATNPYGIFTLNFKAHPVVNGEVDTSTELFKGYLKSEKDESNGKILLKFICNGNFDTPEGTIEFDKRVTLDRAIDGSSGAGTIYSKDTFPGPNGSQTEEIQFNIAFNTQYFRRVSANDDVCLSRTSFDETAWRYGLYDSNGNRVNRNSGFPIKITQNGKDYYGWIGYWGLWFPEDVTVNNGDTVYKLSYGPGGGTETPYTVFISNGRLIKHTKKTLKLGDIKNVPLQYHEFDPNIGTDSEYRVEWNGTNFVKVARLNKNTWMWENISPPQPLTFGEDDYSFDFWSDALGGSGHIDLRDPNTGQLITLNNNVEVIFHIEDLVYPSDTVPSTLVCFEDCPDPTKITTNDPYYDTSNYQYQNVPPANAQKISYSFDLNKMVLQKDGQDIVLTTTNNTYPWGIRSGPLFEPTAENLNKLACDWDPNSTCAWQAWNKLDVFYTWETGPNEWNKFTALKDSNNDFLTFDPPLPVEYVHTWNDGTTTKFYLEYSGFGELHGIPGKCIDIDTGEEESCDETSRWVPEFSIPNGSEVTDATNGTKYLVKALEKEQRMKVVNSSYCSSLTVTTYDLPTIDEWIDPDIGPAPEVSGPPAVIGGVVQQ</sequence>
<dbReference type="EMBL" id="DRBS01000323">
    <property type="protein sequence ID" value="HDD44946.1"/>
    <property type="molecule type" value="Genomic_DNA"/>
</dbReference>
<evidence type="ECO:0000313" key="2">
    <source>
        <dbReference type="EMBL" id="HDD44946.1"/>
    </source>
</evidence>
<keyword evidence="1" id="KW-0732">Signal</keyword>
<comment type="caution">
    <text evidence="2">The sequence shown here is derived from an EMBL/GenBank/DDBJ whole genome shotgun (WGS) entry which is preliminary data.</text>
</comment>
<evidence type="ECO:0008006" key="3">
    <source>
        <dbReference type="Google" id="ProtNLM"/>
    </source>
</evidence>
<dbReference type="AlphaFoldDB" id="A0A7C0Y3R8"/>
<accession>A0A7C0Y3R8</accession>